<dbReference type="InterPro" id="IPR014710">
    <property type="entry name" value="RmlC-like_jellyroll"/>
</dbReference>
<name>A0A2T7BE38_9BACT</name>
<dbReference type="Gene3D" id="2.60.120.10">
    <property type="entry name" value="Jelly Rolls"/>
    <property type="match status" value="1"/>
</dbReference>
<comment type="caution">
    <text evidence="1">The sequence shown here is derived from an EMBL/GenBank/DDBJ whole genome shotgun (WGS) entry which is preliminary data.</text>
</comment>
<sequence length="118" mass="13184">MIKAYLLYADADGHSHVKTGRIQTDIFINADKIYFRETPAHGAFEWHNAPTTQYVLTLDGVLEFVTSTGDQFTLRPGDVLVATDTSGKGHQWQLVGDAPWKRVYVTFAAGTDPHFLED</sequence>
<gene>
    <name evidence="1" type="ORF">DCC81_23575</name>
</gene>
<dbReference type="Proteomes" id="UP000244450">
    <property type="component" value="Unassembled WGS sequence"/>
</dbReference>
<protein>
    <recommendedName>
        <fullName evidence="3">Cupin 2 conserved barrel domain-containing protein</fullName>
    </recommendedName>
</protein>
<evidence type="ECO:0000313" key="1">
    <source>
        <dbReference type="EMBL" id="PUZ23366.1"/>
    </source>
</evidence>
<accession>A0A2T7BE38</accession>
<dbReference type="EMBL" id="QCYK01000003">
    <property type="protein sequence ID" value="PUZ23366.1"/>
    <property type="molecule type" value="Genomic_DNA"/>
</dbReference>
<organism evidence="1 2">
    <name type="scientific">Chitinophaga parva</name>
    <dbReference type="NCBI Taxonomy" id="2169414"/>
    <lineage>
        <taxon>Bacteria</taxon>
        <taxon>Pseudomonadati</taxon>
        <taxon>Bacteroidota</taxon>
        <taxon>Chitinophagia</taxon>
        <taxon>Chitinophagales</taxon>
        <taxon>Chitinophagaceae</taxon>
        <taxon>Chitinophaga</taxon>
    </lineage>
</organism>
<proteinExistence type="predicted"/>
<keyword evidence="2" id="KW-1185">Reference proteome</keyword>
<evidence type="ECO:0008006" key="3">
    <source>
        <dbReference type="Google" id="ProtNLM"/>
    </source>
</evidence>
<dbReference type="InterPro" id="IPR011051">
    <property type="entry name" value="RmlC_Cupin_sf"/>
</dbReference>
<dbReference type="OrthoDB" id="4205621at2"/>
<reference evidence="1 2" key="1">
    <citation type="submission" date="2018-04" db="EMBL/GenBank/DDBJ databases">
        <title>Chitinophaga fuyangensis sp. nov., isolated from soil in a chemical factory.</title>
        <authorList>
            <person name="Chen K."/>
        </authorList>
    </citation>
    <scope>NUCLEOTIDE SEQUENCE [LARGE SCALE GENOMIC DNA]</scope>
    <source>
        <strain evidence="1 2">LY-1</strain>
    </source>
</reference>
<dbReference type="RefSeq" id="WP_108689133.1">
    <property type="nucleotide sequence ID" value="NZ_QCYK01000003.1"/>
</dbReference>
<evidence type="ECO:0000313" key="2">
    <source>
        <dbReference type="Proteomes" id="UP000244450"/>
    </source>
</evidence>
<dbReference type="AlphaFoldDB" id="A0A2T7BE38"/>
<dbReference type="SUPFAM" id="SSF51182">
    <property type="entry name" value="RmlC-like cupins"/>
    <property type="match status" value="1"/>
</dbReference>